<proteinExistence type="predicted"/>
<dbReference type="AlphaFoldDB" id="A0ABC9N945"/>
<accession>A0ABC9N945</accession>
<organism evidence="1 2">
    <name type="scientific">Bacteroides uniformis (strain ATCC 8492 / DSM 6597 / CCUG 4942 / CIP 103695 / JCM 5828 / KCTC 5204 / NCTC 13054 / VPI 0061)</name>
    <dbReference type="NCBI Taxonomy" id="411479"/>
    <lineage>
        <taxon>Bacteria</taxon>
        <taxon>Pseudomonadati</taxon>
        <taxon>Bacteroidota</taxon>
        <taxon>Bacteroidia</taxon>
        <taxon>Bacteroidales</taxon>
        <taxon>Bacteroidaceae</taxon>
        <taxon>Bacteroides</taxon>
    </lineage>
</organism>
<reference evidence="1" key="2">
    <citation type="submission" date="2013-11" db="EMBL/GenBank/DDBJ databases">
        <title>Draft genome sequence of Bacteroides uniformis (ATCC 8492).</title>
        <authorList>
            <person name="Sudarsanam P."/>
            <person name="Ley R."/>
            <person name="Guruge J."/>
            <person name="Turnbaugh P.J."/>
            <person name="Mahowald M."/>
            <person name="Liep D."/>
            <person name="Gordon J."/>
        </authorList>
    </citation>
    <scope>NUCLEOTIDE SEQUENCE</scope>
    <source>
        <strain evidence="1">ATCC 8492</strain>
    </source>
</reference>
<dbReference type="EMBL" id="AAYH02000046">
    <property type="protein sequence ID" value="EDO53300.1"/>
    <property type="molecule type" value="Genomic_DNA"/>
</dbReference>
<evidence type="ECO:0000313" key="2">
    <source>
        <dbReference type="Proteomes" id="UP000004110"/>
    </source>
</evidence>
<sequence>MLMLPSHFAVVGWFPAANVVAVRQTAATNVNPKRFIIPTF</sequence>
<gene>
    <name evidence="1" type="ORF">BACUNI_03315</name>
</gene>
<comment type="caution">
    <text evidence="1">The sequence shown here is derived from an EMBL/GenBank/DDBJ whole genome shotgun (WGS) entry which is preliminary data.</text>
</comment>
<evidence type="ECO:0000313" key="1">
    <source>
        <dbReference type="EMBL" id="EDO53300.1"/>
    </source>
</evidence>
<protein>
    <submittedName>
        <fullName evidence="1">Uncharacterized protein</fullName>
    </submittedName>
</protein>
<keyword evidence="2" id="KW-1185">Reference proteome</keyword>
<dbReference type="Proteomes" id="UP000004110">
    <property type="component" value="Unassembled WGS sequence"/>
</dbReference>
<name>A0ABC9N945_BACUC</name>
<reference evidence="1" key="1">
    <citation type="submission" date="2007-06" db="EMBL/GenBank/DDBJ databases">
        <authorList>
            <person name="Fulton L."/>
            <person name="Clifton S."/>
            <person name="Fulton B."/>
            <person name="Xu J."/>
            <person name="Minx P."/>
            <person name="Pepin K.H."/>
            <person name="Johnson M."/>
            <person name="Thiruvilangam P."/>
            <person name="Bhonagiri V."/>
            <person name="Nash W.E."/>
            <person name="Mardis E.R."/>
            <person name="Wilson R.K."/>
        </authorList>
    </citation>
    <scope>NUCLEOTIDE SEQUENCE [LARGE SCALE GENOMIC DNA]</scope>
    <source>
        <strain evidence="1">ATCC 8492</strain>
    </source>
</reference>